<protein>
    <recommendedName>
        <fullName evidence="13">Whirlin</fullName>
    </recommendedName>
</protein>
<evidence type="ECO:0000256" key="1">
    <source>
        <dbReference type="ARBA" id="ARBA00004496"/>
    </source>
</evidence>
<keyword evidence="8" id="KW-0770">Synapse</keyword>
<accession>A0A7K7QR98</accession>
<feature type="region of interest" description="Disordered" evidence="14">
    <location>
        <begin position="547"/>
        <end position="824"/>
    </location>
</feature>
<dbReference type="PANTHER" id="PTHR23116">
    <property type="entry name" value="PDZ DOMAIN CONTAINING WHIRLIN AND HARMONIN-RELATED"/>
    <property type="match status" value="1"/>
</dbReference>
<dbReference type="InterPro" id="IPR033028">
    <property type="entry name" value="Whirlin_HN-like_dom2"/>
</dbReference>
<organism evidence="16 17">
    <name type="scientific">Poecile atricapillus</name>
    <name type="common">Black-capped chickadee</name>
    <name type="synonym">Parus atricapillus</name>
    <dbReference type="NCBI Taxonomy" id="48891"/>
    <lineage>
        <taxon>Eukaryota</taxon>
        <taxon>Metazoa</taxon>
        <taxon>Chordata</taxon>
        <taxon>Craniata</taxon>
        <taxon>Vertebrata</taxon>
        <taxon>Euteleostomi</taxon>
        <taxon>Archelosauria</taxon>
        <taxon>Archosauria</taxon>
        <taxon>Dinosauria</taxon>
        <taxon>Saurischia</taxon>
        <taxon>Theropoda</taxon>
        <taxon>Coelurosauria</taxon>
        <taxon>Aves</taxon>
        <taxon>Neognathae</taxon>
        <taxon>Neoaves</taxon>
        <taxon>Telluraves</taxon>
        <taxon>Australaves</taxon>
        <taxon>Passeriformes</taxon>
        <taxon>Paridae</taxon>
        <taxon>Poecile</taxon>
    </lineage>
</organism>
<keyword evidence="6" id="KW-0677">Repeat</keyword>
<dbReference type="GO" id="GO:0030426">
    <property type="term" value="C:growth cone"/>
    <property type="evidence" value="ECO:0007669"/>
    <property type="project" value="UniProtKB-SubCell"/>
</dbReference>
<keyword evidence="17" id="KW-1185">Reference proteome</keyword>
<feature type="compositionally biased region" description="Low complexity" evidence="14">
    <location>
        <begin position="637"/>
        <end position="651"/>
    </location>
</feature>
<dbReference type="GO" id="GO:0032426">
    <property type="term" value="C:stereocilium tip"/>
    <property type="evidence" value="ECO:0007669"/>
    <property type="project" value="TreeGrafter"/>
</dbReference>
<comment type="caution">
    <text evidence="16">The sequence shown here is derived from an EMBL/GenBank/DDBJ whole genome shotgun (WGS) entry which is preliminary data.</text>
</comment>
<evidence type="ECO:0000256" key="7">
    <source>
        <dbReference type="ARBA" id="ARBA00022740"/>
    </source>
</evidence>
<dbReference type="FunFam" id="2.30.42.10:FF:000087">
    <property type="entry name" value="Whirlin a"/>
    <property type="match status" value="1"/>
</dbReference>
<keyword evidence="9" id="KW-0966">Cell projection</keyword>
<evidence type="ECO:0000256" key="11">
    <source>
        <dbReference type="ARBA" id="ARBA00053543"/>
    </source>
</evidence>
<keyword evidence="5" id="KW-0597">Phosphoprotein</keyword>
<evidence type="ECO:0000256" key="13">
    <source>
        <dbReference type="ARBA" id="ARBA00074537"/>
    </source>
</evidence>
<dbReference type="GO" id="GO:0060088">
    <property type="term" value="P:auditory receptor cell stereocilium organization"/>
    <property type="evidence" value="ECO:0007669"/>
    <property type="project" value="TreeGrafter"/>
</dbReference>
<gene>
    <name evidence="16" type="primary">Whrn</name>
    <name evidence="16" type="ORF">POEATR_R14256</name>
</gene>
<dbReference type="InterPro" id="IPR001478">
    <property type="entry name" value="PDZ"/>
</dbReference>
<evidence type="ECO:0000256" key="3">
    <source>
        <dbReference type="ARBA" id="ARBA00004645"/>
    </source>
</evidence>
<dbReference type="FunFam" id="1.20.1160.20:FF:000002">
    <property type="entry name" value="Whirlin a"/>
    <property type="match status" value="1"/>
</dbReference>
<dbReference type="Pfam" id="PF00595">
    <property type="entry name" value="PDZ"/>
    <property type="match status" value="3"/>
</dbReference>
<dbReference type="AlphaFoldDB" id="A0A7K7QR98"/>
<dbReference type="SUPFAM" id="SSF50156">
    <property type="entry name" value="PDZ domain-like"/>
    <property type="match status" value="3"/>
</dbReference>
<feature type="compositionally biased region" description="Pro residues" evidence="14">
    <location>
        <begin position="705"/>
        <end position="724"/>
    </location>
</feature>
<dbReference type="Gene3D" id="1.20.1160.20">
    <property type="match status" value="2"/>
</dbReference>
<dbReference type="GO" id="GO:0005929">
    <property type="term" value="C:cilium"/>
    <property type="evidence" value="ECO:0007669"/>
    <property type="project" value="TreeGrafter"/>
</dbReference>
<feature type="compositionally biased region" description="Basic and acidic residues" evidence="14">
    <location>
        <begin position="598"/>
        <end position="609"/>
    </location>
</feature>
<dbReference type="GO" id="GO:0005737">
    <property type="term" value="C:cytoplasm"/>
    <property type="evidence" value="ECO:0007669"/>
    <property type="project" value="UniProtKB-SubCell"/>
</dbReference>
<comment type="subcellular location">
    <subcellularLocation>
        <location evidence="2">Cell projection</location>
        <location evidence="2">Growth cone</location>
    </subcellularLocation>
    <subcellularLocation>
        <location evidence="3">Cell projection</location>
        <location evidence="3">Stereocilium</location>
    </subcellularLocation>
    <subcellularLocation>
        <location evidence="1">Cytoplasm</location>
    </subcellularLocation>
    <subcellularLocation>
        <location evidence="10">Synapse</location>
    </subcellularLocation>
</comment>
<evidence type="ECO:0000256" key="10">
    <source>
        <dbReference type="ARBA" id="ARBA00034103"/>
    </source>
</evidence>
<feature type="domain" description="PDZ" evidence="15">
    <location>
        <begin position="829"/>
        <end position="900"/>
    </location>
</feature>
<dbReference type="GO" id="GO:0001917">
    <property type="term" value="C:photoreceptor inner segment"/>
    <property type="evidence" value="ECO:0007669"/>
    <property type="project" value="TreeGrafter"/>
</dbReference>
<sequence length="920" mass="98937">MSAELDGVSVHSSSSSSGSLGSAAGPAPRPLSANVRRLHQALTALLSEAERERFILCLNAYHGRRNVCDLVRSLRALLDGPRRRQLLPLLRLVLPRSDQLLFDQYTAEGPYLPPPGRPPPPPAPPPLVPGELRQVTLRRSKAHEGLGFSIRGGAEHGVGIYVSLVEPGSLAEREGLRVGDQILGVNGKSLDRVTHAEAVKVLKGCKKLNLSVHSVGRIPGGYVTNHIYTWVDPQGRSVSPPTGLPHHQNSSLRRDSEKRSHLQLLQEGDEKKVSKKGSGTALGGSARAGPSPLCVIWTGKAPRTLQAQPILIPQVGDQILEVNGRSFLSIPHDEAVKLLKSSRHLIMTVKDIGRLPHARTTVDETRWITSSQLGETLLSSAGCPSLLSLQPVFYRGLAGSQVTLSTMVNQTRVMLEEQARHLLNEQERATMGYYLDEYKEGNISVDALVMALFELLNTQAKFSLLSEVRGVISPQDLDRFDNLVLKREIESMKARQPPGPSTDSYSMMSYSDTVSSSSSHFTATTVSSARERLLWLIDLMENTSELEGAGDCHQGSINTLPDVSLDDVSSFPEEPPNFKPPPPPSAPQSVDPSSSQHRLPEKDKPKRPSSESSQSGLFFVAPRNPSPPPSTPEKDTVSVTSTASTSTEDSAPSAIYATISPSPHGSRRPADAQLSLLSQHPIGPFPRVQSPARLKSPSPEGIQSPPSPSPPPPPPHPAPPPPDKGSPQAVANQHFIMVEVHQPNSEPDVNEVRPLPQARASTLSQLSDSGQTLSEDSGVDIGEVETSGKDKSRQPGPGKSRSLKEATRSEGAAEGASKPPGLLEPTSCLIRVSKSAPTLGIAIEGGANTRQPLPRIVTIQRGGSAHNCGKLKVGHVILEVNGTGLRGKEHREAARIIAEAFKLKEKDYIDFLVTEFNVAL</sequence>
<feature type="region of interest" description="Disordered" evidence="14">
    <location>
        <begin position="1"/>
        <end position="28"/>
    </location>
</feature>
<dbReference type="PANTHER" id="PTHR23116:SF37">
    <property type="entry name" value="WHIRLIN"/>
    <property type="match status" value="1"/>
</dbReference>
<dbReference type="GO" id="GO:0002142">
    <property type="term" value="C:stereocilia ankle link complex"/>
    <property type="evidence" value="ECO:0007669"/>
    <property type="project" value="TreeGrafter"/>
</dbReference>
<comment type="function">
    <text evidence="11">Involved in hearing and vision as member of the USH2 complex. Necessary for elongation and maintenance of inner and outer hair cell stereocilia in the organ of Corti in the inner ear. Involved in the maintenance of the hair bundle ankle region, which connects stereocilia in cochlear hair cells of the inner ear. In retina photoreceptors, required for the maintenance of periciliary membrane complex that seems to play a role in regulating intracellular protein transport.</text>
</comment>
<feature type="non-terminal residue" evidence="16">
    <location>
        <position position="920"/>
    </location>
</feature>
<feature type="compositionally biased region" description="Polar residues" evidence="14">
    <location>
        <begin position="759"/>
        <end position="775"/>
    </location>
</feature>
<dbReference type="SMART" id="SM00228">
    <property type="entry name" value="PDZ"/>
    <property type="match status" value="3"/>
</dbReference>
<proteinExistence type="predicted"/>
<evidence type="ECO:0000313" key="16">
    <source>
        <dbReference type="EMBL" id="NWZ82466.1"/>
    </source>
</evidence>
<evidence type="ECO:0000256" key="9">
    <source>
        <dbReference type="ARBA" id="ARBA00023273"/>
    </source>
</evidence>
<dbReference type="Gene3D" id="2.30.42.10">
    <property type="match status" value="3"/>
</dbReference>
<evidence type="ECO:0000259" key="15">
    <source>
        <dbReference type="PROSITE" id="PS50106"/>
    </source>
</evidence>
<keyword evidence="7" id="KW-1009">Hearing</keyword>
<dbReference type="EMBL" id="VZSS01000047">
    <property type="protein sequence ID" value="NWZ82466.1"/>
    <property type="molecule type" value="Genomic_DNA"/>
</dbReference>
<dbReference type="FunFam" id="2.30.42.10:FF:000079">
    <property type="entry name" value="Whirlin a"/>
    <property type="match status" value="1"/>
</dbReference>
<evidence type="ECO:0000256" key="4">
    <source>
        <dbReference type="ARBA" id="ARBA00022490"/>
    </source>
</evidence>
<dbReference type="CDD" id="cd06740">
    <property type="entry name" value="PDZ1_FL-whirlin"/>
    <property type="match status" value="1"/>
</dbReference>
<dbReference type="GO" id="GO:0007605">
    <property type="term" value="P:sensory perception of sound"/>
    <property type="evidence" value="ECO:0007669"/>
    <property type="project" value="UniProtKB-KW"/>
</dbReference>
<evidence type="ECO:0000256" key="14">
    <source>
        <dbReference type="SAM" id="MobiDB-lite"/>
    </source>
</evidence>
<dbReference type="Proteomes" id="UP000540071">
    <property type="component" value="Unassembled WGS sequence"/>
</dbReference>
<evidence type="ECO:0000256" key="5">
    <source>
        <dbReference type="ARBA" id="ARBA00022553"/>
    </source>
</evidence>
<dbReference type="CDD" id="cd06742">
    <property type="entry name" value="PDZ3_FL-whirlin-like"/>
    <property type="match status" value="1"/>
</dbReference>
<feature type="region of interest" description="Disordered" evidence="14">
    <location>
        <begin position="237"/>
        <end position="287"/>
    </location>
</feature>
<keyword evidence="4" id="KW-0963">Cytoplasm</keyword>
<dbReference type="FunFam" id="2.30.42.10:FF:000111">
    <property type="entry name" value="Whirlin a"/>
    <property type="match status" value="1"/>
</dbReference>
<comment type="subunit">
    <text evidence="12">Forms homooligomers. Interacts (via C-terminal PDZ domain) with MYO15A; this interaction is necessary for localization of WHRN to stereocilia tips. Interacts (via C-terminal PDZ domain) with MPP1/p55. Interacts with LRRC4C/NGL1. Interacts with MYO7A. Interacts with RPGR. Interacts with EPS8. Interacts with CASK. Interacts with CIB2. Component of USH2 complex, composed of ADGRV1, PDZD7, USH2A and WHRN. Interacts (via PDZ domains) with PDZD7; the interaction is direct. Interacts (via N-terminal PDZ domain) with USH2A (via cytoplasmic region). Interacts with ADGRV1/MASS1 (via cytoplasmic region).</text>
</comment>
<feature type="domain" description="PDZ" evidence="15">
    <location>
        <begin position="314"/>
        <end position="342"/>
    </location>
</feature>
<reference evidence="16 17" key="1">
    <citation type="submission" date="2019-09" db="EMBL/GenBank/DDBJ databases">
        <title>Bird 10,000 Genomes (B10K) Project - Family phase.</title>
        <authorList>
            <person name="Zhang G."/>
        </authorList>
    </citation>
    <scope>NUCLEOTIDE SEQUENCE [LARGE SCALE GENOMIC DNA]</scope>
    <source>
        <strain evidence="16">OUT-0023</strain>
        <tissue evidence="16">Blood</tissue>
    </source>
</reference>
<evidence type="ECO:0000256" key="8">
    <source>
        <dbReference type="ARBA" id="ARBA00023018"/>
    </source>
</evidence>
<feature type="compositionally biased region" description="Pro residues" evidence="14">
    <location>
        <begin position="573"/>
        <end position="586"/>
    </location>
</feature>
<name>A0A7K7QR98_POEAT</name>
<dbReference type="GO" id="GO:0045202">
    <property type="term" value="C:synapse"/>
    <property type="evidence" value="ECO:0007669"/>
    <property type="project" value="UniProtKB-SubCell"/>
</dbReference>
<evidence type="ECO:0000256" key="2">
    <source>
        <dbReference type="ARBA" id="ARBA00004624"/>
    </source>
</evidence>
<dbReference type="FunFam" id="1.20.1160.20:FF:000003">
    <property type="entry name" value="Whirlin a"/>
    <property type="match status" value="1"/>
</dbReference>
<dbReference type="PROSITE" id="PS50106">
    <property type="entry name" value="PDZ"/>
    <property type="match status" value="3"/>
</dbReference>
<feature type="non-terminal residue" evidence="16">
    <location>
        <position position="1"/>
    </location>
</feature>
<dbReference type="CDD" id="cd07357">
    <property type="entry name" value="HN_L-whirlin_R2_like"/>
    <property type="match status" value="1"/>
</dbReference>
<dbReference type="GO" id="GO:0005886">
    <property type="term" value="C:plasma membrane"/>
    <property type="evidence" value="ECO:0007669"/>
    <property type="project" value="TreeGrafter"/>
</dbReference>
<evidence type="ECO:0000256" key="12">
    <source>
        <dbReference type="ARBA" id="ARBA00065164"/>
    </source>
</evidence>
<dbReference type="InterPro" id="IPR051844">
    <property type="entry name" value="USH2_Complex_Protein"/>
</dbReference>
<dbReference type="InterPro" id="IPR036034">
    <property type="entry name" value="PDZ_sf"/>
</dbReference>
<evidence type="ECO:0000313" key="17">
    <source>
        <dbReference type="Proteomes" id="UP000540071"/>
    </source>
</evidence>
<evidence type="ECO:0000256" key="6">
    <source>
        <dbReference type="ARBA" id="ARBA00022737"/>
    </source>
</evidence>
<feature type="domain" description="PDZ" evidence="15">
    <location>
        <begin position="134"/>
        <end position="203"/>
    </location>
</feature>
<feature type="compositionally biased region" description="Low complexity" evidence="14">
    <location>
        <begin position="12"/>
        <end position="28"/>
    </location>
</feature>